<keyword evidence="2" id="KW-1185">Reference proteome</keyword>
<organism evidence="1 2">
    <name type="scientific">Trichonephila clavata</name>
    <name type="common">Joro spider</name>
    <name type="synonym">Nephila clavata</name>
    <dbReference type="NCBI Taxonomy" id="2740835"/>
    <lineage>
        <taxon>Eukaryota</taxon>
        <taxon>Metazoa</taxon>
        <taxon>Ecdysozoa</taxon>
        <taxon>Arthropoda</taxon>
        <taxon>Chelicerata</taxon>
        <taxon>Arachnida</taxon>
        <taxon>Araneae</taxon>
        <taxon>Araneomorphae</taxon>
        <taxon>Entelegynae</taxon>
        <taxon>Araneoidea</taxon>
        <taxon>Nephilidae</taxon>
        <taxon>Trichonephila</taxon>
    </lineage>
</organism>
<dbReference type="EMBL" id="BMAO01003998">
    <property type="protein sequence ID" value="GFQ91548.1"/>
    <property type="molecule type" value="Genomic_DNA"/>
</dbReference>
<evidence type="ECO:0000313" key="2">
    <source>
        <dbReference type="Proteomes" id="UP000887116"/>
    </source>
</evidence>
<name>A0A8X6L2N8_TRICU</name>
<evidence type="ECO:0000313" key="1">
    <source>
        <dbReference type="EMBL" id="GFQ91548.1"/>
    </source>
</evidence>
<dbReference type="Proteomes" id="UP000887116">
    <property type="component" value="Unassembled WGS sequence"/>
</dbReference>
<feature type="non-terminal residue" evidence="1">
    <location>
        <position position="66"/>
    </location>
</feature>
<comment type="caution">
    <text evidence="1">The sequence shown here is derived from an EMBL/GenBank/DDBJ whole genome shotgun (WGS) entry which is preliminary data.</text>
</comment>
<gene>
    <name evidence="1" type="ORF">TNCT_735161</name>
</gene>
<dbReference type="OrthoDB" id="200954at2759"/>
<sequence>MELLDSTLEERSLRTSDDLFCVIFATEHTHEGQKQPKARQPHLYRITDFLHEIFTKYGHDGQMTFE</sequence>
<accession>A0A8X6L2N8</accession>
<proteinExistence type="predicted"/>
<protein>
    <submittedName>
        <fullName evidence="1">Uncharacterized protein</fullName>
    </submittedName>
</protein>
<dbReference type="AlphaFoldDB" id="A0A8X6L2N8"/>
<reference evidence="1" key="1">
    <citation type="submission" date="2020-07" db="EMBL/GenBank/DDBJ databases">
        <title>Multicomponent nature underlies the extraordinary mechanical properties of spider dragline silk.</title>
        <authorList>
            <person name="Kono N."/>
            <person name="Nakamura H."/>
            <person name="Mori M."/>
            <person name="Yoshida Y."/>
            <person name="Ohtoshi R."/>
            <person name="Malay A.D."/>
            <person name="Moran D.A.P."/>
            <person name="Tomita M."/>
            <person name="Numata K."/>
            <person name="Arakawa K."/>
        </authorList>
    </citation>
    <scope>NUCLEOTIDE SEQUENCE</scope>
</reference>